<feature type="compositionally biased region" description="Polar residues" evidence="6">
    <location>
        <begin position="539"/>
        <end position="555"/>
    </location>
</feature>
<keyword evidence="2" id="KW-0812">Transmembrane</keyword>
<evidence type="ECO:0000313" key="9">
    <source>
        <dbReference type="Proteomes" id="UP000215335"/>
    </source>
</evidence>
<feature type="domain" description="C2H2-type" evidence="7">
    <location>
        <begin position="952"/>
        <end position="979"/>
    </location>
</feature>
<reference evidence="8 9" key="1">
    <citation type="journal article" date="2017" name="Curr. Biol.">
        <title>The Evolution of Venom by Co-option of Single-Copy Genes.</title>
        <authorList>
            <person name="Martinson E.O."/>
            <person name="Mrinalini"/>
            <person name="Kelkar Y.D."/>
            <person name="Chang C.H."/>
            <person name="Werren J.H."/>
        </authorList>
    </citation>
    <scope>NUCLEOTIDE SEQUENCE [LARGE SCALE GENOMIC DNA]</scope>
    <source>
        <strain evidence="8 9">Alberta</strain>
        <tissue evidence="8">Whole body</tissue>
    </source>
</reference>
<keyword evidence="5" id="KW-0479">Metal-binding</keyword>
<feature type="compositionally biased region" description="Basic and acidic residues" evidence="6">
    <location>
        <begin position="37"/>
        <end position="48"/>
    </location>
</feature>
<evidence type="ECO:0000256" key="3">
    <source>
        <dbReference type="ARBA" id="ARBA00022989"/>
    </source>
</evidence>
<dbReference type="PROSITE" id="PS50157">
    <property type="entry name" value="ZINC_FINGER_C2H2_2"/>
    <property type="match status" value="2"/>
</dbReference>
<accession>A0A232ENS7</accession>
<feature type="domain" description="C2H2-type" evidence="7">
    <location>
        <begin position="44"/>
        <end position="71"/>
    </location>
</feature>
<feature type="compositionally biased region" description="Low complexity" evidence="6">
    <location>
        <begin position="825"/>
        <end position="860"/>
    </location>
</feature>
<evidence type="ECO:0000256" key="1">
    <source>
        <dbReference type="ARBA" id="ARBA00004167"/>
    </source>
</evidence>
<feature type="region of interest" description="Disordered" evidence="6">
    <location>
        <begin position="150"/>
        <end position="314"/>
    </location>
</feature>
<dbReference type="GO" id="GO:0008270">
    <property type="term" value="F:zinc ion binding"/>
    <property type="evidence" value="ECO:0007669"/>
    <property type="project" value="UniProtKB-KW"/>
</dbReference>
<feature type="compositionally biased region" description="Acidic residues" evidence="6">
    <location>
        <begin position="298"/>
        <end position="309"/>
    </location>
</feature>
<proteinExistence type="predicted"/>
<feature type="compositionally biased region" description="Basic and acidic residues" evidence="6">
    <location>
        <begin position="265"/>
        <end position="281"/>
    </location>
</feature>
<dbReference type="Pfam" id="PF14880">
    <property type="entry name" value="COX14"/>
    <property type="match status" value="1"/>
</dbReference>
<comment type="caution">
    <text evidence="8">The sequence shown here is derived from an EMBL/GenBank/DDBJ whole genome shotgun (WGS) entry which is preliminary data.</text>
</comment>
<dbReference type="PROSITE" id="PS00028">
    <property type="entry name" value="ZINC_FINGER_C2H2_1"/>
    <property type="match status" value="4"/>
</dbReference>
<organism evidence="8 9">
    <name type="scientific">Trichomalopsis sarcophagae</name>
    <dbReference type="NCBI Taxonomy" id="543379"/>
    <lineage>
        <taxon>Eukaryota</taxon>
        <taxon>Metazoa</taxon>
        <taxon>Ecdysozoa</taxon>
        <taxon>Arthropoda</taxon>
        <taxon>Hexapoda</taxon>
        <taxon>Insecta</taxon>
        <taxon>Pterygota</taxon>
        <taxon>Neoptera</taxon>
        <taxon>Endopterygota</taxon>
        <taxon>Hymenoptera</taxon>
        <taxon>Apocrita</taxon>
        <taxon>Proctotrupomorpha</taxon>
        <taxon>Chalcidoidea</taxon>
        <taxon>Pteromalidae</taxon>
        <taxon>Pteromalinae</taxon>
        <taxon>Trichomalopsis</taxon>
    </lineage>
</organism>
<sequence length="1185" mass="130856">MSSSLERDYDEFEFSRENQLEAANVEGKLQKLGNKSNPEEENQHRCDICDQKFPNKKDLQDHLTKHLGNPRVVLQRIVDQKLSCSTAVKKEHIDNYWLGKEQKGNLKITLKRQSPVGDSLKLTLKKSPKSEGFTVVSRNCGSIEQSIKKQNALAETQENDNKSDSEEEKATEQNFENVMLNQENTYDDDNDNFESGPDHNPLESSERPLMDNVEGDSGVGSDSVHLPEREEQNEDDGNADNNSNLDQAELAGNEDPEESDALEATCRETIENLKKLGEHSRFIGSRSSDLLNPTETPAIEEEEEENDDAESNRASCVIEELRGNSEISIVPKSALMPEPSTTSPRRSETDIVPIGGSSNSSFSWNKISEDSSSSKIKDDEAPEKDTPDNTEAAGSLLQNFLLEHQRNQNESNLSSSAQNFETEYVSLERLAETVNTCRVCNEKFKDMAHLDTHRSKAGHYQCSVPDCSALVFTSLETMAIHKSQVHGAPISPGITVSPRRLASNSPQAANSPTLSQTSSRTNTRSPHSPSFSARRHSPHTNSPTYNMPGASTSHASHAPVPGLEHLTAPMQQLAQQVQRISVPPAMHISAPGGLLQGPGGGYYQGPGRPPMYRNSMNFPSSMMQMYQQYAANQYQMQCQAPLQPPTPQQATRGRYPGVVPGQRPTRMPTIPPANPNNMHRTRAKRPMLPPSSQIPQQIQPQVQQQLQQATTGGSAPKQRRMDVLLPDRNEDADCHVIAQQKRNDGLPVIQNVQGGATLQPSTSNDSTIHLTDQITLSVRQPGPNPAQVNAMVQGAKKPDASSVANVLASRGITVTPATNNKKSQDQPQPGPSGMQQQQQKSPQQQSQQQQSQQQQAQQQQRLLNVPALNLSSAISIIPTASAQRRQQEQPVQFAVPQSRQATSEVERPPRPPTVDLTQDPPPQAHTPARRGRPPNLPNPNQYPAANRMHASLTCQVCDKRFQSQELLAQHMATHRQSNKLIYKCGLGGCTAAYPSLLALNTHRTSFHRETIHPNPPPQQNGNVELALPVVDLQSTNTLTRLHNLGIDSFIPLSQLSAQTSGCYGLPIISIDGARNPAVANLAALGATSILSLGPLRHINSNNNSKYNQQVKMLNRRAKTRIYDLAQQIWVSTCIAVTVVSSGYLGYQLWHYFVHVKPIKKEMEERFKEELLKEGRMMRDNAPTMK</sequence>
<evidence type="ECO:0000256" key="5">
    <source>
        <dbReference type="PROSITE-ProRule" id="PRU00042"/>
    </source>
</evidence>
<evidence type="ECO:0000256" key="6">
    <source>
        <dbReference type="SAM" id="MobiDB-lite"/>
    </source>
</evidence>
<evidence type="ECO:0000256" key="4">
    <source>
        <dbReference type="ARBA" id="ARBA00023136"/>
    </source>
</evidence>
<dbReference type="STRING" id="543379.A0A232ENS7"/>
<comment type="subcellular location">
    <subcellularLocation>
        <location evidence="1">Membrane</location>
        <topology evidence="1">Single-pass membrane protein</topology>
    </subcellularLocation>
</comment>
<dbReference type="Pfam" id="PF00096">
    <property type="entry name" value="zf-C2H2"/>
    <property type="match status" value="1"/>
</dbReference>
<feature type="compositionally biased region" description="Basic and acidic residues" evidence="6">
    <location>
        <begin position="375"/>
        <end position="387"/>
    </location>
</feature>
<dbReference type="InterPro" id="IPR036236">
    <property type="entry name" value="Znf_C2H2_sf"/>
</dbReference>
<keyword evidence="3" id="KW-1133">Transmembrane helix</keyword>
<feature type="region of interest" description="Disordered" evidence="6">
    <location>
        <begin position="24"/>
        <end position="48"/>
    </location>
</feature>
<dbReference type="Proteomes" id="UP000215335">
    <property type="component" value="Unassembled WGS sequence"/>
</dbReference>
<keyword evidence="4" id="KW-0472">Membrane</keyword>
<dbReference type="OrthoDB" id="5982876at2759"/>
<dbReference type="GO" id="GO:0016020">
    <property type="term" value="C:membrane"/>
    <property type="evidence" value="ECO:0007669"/>
    <property type="project" value="UniProtKB-SubCell"/>
</dbReference>
<dbReference type="Gene3D" id="3.30.160.60">
    <property type="entry name" value="Classic Zinc Finger"/>
    <property type="match status" value="2"/>
</dbReference>
<keyword evidence="5" id="KW-0863">Zinc-finger</keyword>
<feature type="compositionally biased region" description="Polar residues" evidence="6">
    <location>
        <begin position="502"/>
        <end position="531"/>
    </location>
</feature>
<feature type="compositionally biased region" description="Basic and acidic residues" evidence="6">
    <location>
        <begin position="159"/>
        <end position="171"/>
    </location>
</feature>
<feature type="region of interest" description="Disordered" evidence="6">
    <location>
        <begin position="487"/>
        <end position="561"/>
    </location>
</feature>
<gene>
    <name evidence="8" type="ORF">TSAR_004281</name>
</gene>
<dbReference type="InterPro" id="IPR013087">
    <property type="entry name" value="Znf_C2H2_type"/>
</dbReference>
<keyword evidence="5" id="KW-0862">Zinc</keyword>
<feature type="region of interest" description="Disordered" evidence="6">
    <location>
        <begin position="881"/>
        <end position="944"/>
    </location>
</feature>
<feature type="compositionally biased region" description="Polar residues" evidence="6">
    <location>
        <begin position="172"/>
        <end position="184"/>
    </location>
</feature>
<dbReference type="InterPro" id="IPR029208">
    <property type="entry name" value="COX14"/>
</dbReference>
<evidence type="ECO:0000313" key="8">
    <source>
        <dbReference type="EMBL" id="OXU20023.1"/>
    </source>
</evidence>
<evidence type="ECO:0000259" key="7">
    <source>
        <dbReference type="PROSITE" id="PS50157"/>
    </source>
</evidence>
<dbReference type="SMART" id="SM00355">
    <property type="entry name" value="ZnF_C2H2"/>
    <property type="match status" value="5"/>
</dbReference>
<dbReference type="AlphaFoldDB" id="A0A232ENS7"/>
<keyword evidence="9" id="KW-1185">Reference proteome</keyword>
<feature type="region of interest" description="Disordered" evidence="6">
    <location>
        <begin position="811"/>
        <end position="860"/>
    </location>
</feature>
<name>A0A232ENS7_9HYME</name>
<feature type="compositionally biased region" description="Acidic residues" evidence="6">
    <location>
        <begin position="252"/>
        <end position="261"/>
    </location>
</feature>
<dbReference type="Pfam" id="PF13912">
    <property type="entry name" value="zf-C2H2_6"/>
    <property type="match status" value="1"/>
</dbReference>
<feature type="compositionally biased region" description="Low complexity" evidence="6">
    <location>
        <begin position="354"/>
        <end position="374"/>
    </location>
</feature>
<feature type="region of interest" description="Disordered" evidence="6">
    <location>
        <begin position="328"/>
        <end position="391"/>
    </location>
</feature>
<feature type="compositionally biased region" description="Basic and acidic residues" evidence="6">
    <location>
        <begin position="196"/>
        <end position="209"/>
    </location>
</feature>
<feature type="region of interest" description="Disordered" evidence="6">
    <location>
        <begin position="686"/>
        <end position="718"/>
    </location>
</feature>
<dbReference type="SUPFAM" id="SSF57667">
    <property type="entry name" value="beta-beta-alpha zinc fingers"/>
    <property type="match status" value="1"/>
</dbReference>
<feature type="compositionally biased region" description="Low complexity" evidence="6">
    <location>
        <begin position="690"/>
        <end position="708"/>
    </location>
</feature>
<protein>
    <recommendedName>
        <fullName evidence="7">C2H2-type domain-containing protein</fullName>
    </recommendedName>
</protein>
<dbReference type="EMBL" id="NNAY01003072">
    <property type="protein sequence ID" value="OXU20023.1"/>
    <property type="molecule type" value="Genomic_DNA"/>
</dbReference>
<evidence type="ECO:0000256" key="2">
    <source>
        <dbReference type="ARBA" id="ARBA00022692"/>
    </source>
</evidence>